<evidence type="ECO:0008006" key="3">
    <source>
        <dbReference type="Google" id="ProtNLM"/>
    </source>
</evidence>
<protein>
    <recommendedName>
        <fullName evidence="3">Sensory rhodopsin transducer</fullName>
    </recommendedName>
</protein>
<dbReference type="Pfam" id="PF07100">
    <property type="entry name" value="ASRT"/>
    <property type="match status" value="1"/>
</dbReference>
<dbReference type="PIRSF" id="PIRSF008711">
    <property type="entry name" value="UCP008711"/>
    <property type="match status" value="1"/>
</dbReference>
<dbReference type="InterPro" id="IPR009794">
    <property type="entry name" value="ASRT"/>
</dbReference>
<reference evidence="1 2" key="1">
    <citation type="submission" date="2019-10" db="EMBL/GenBank/DDBJ databases">
        <title>Rubrobacter sp nov SCSIO 52090 isolated from a deep-sea sediment in the South China Sea.</title>
        <authorList>
            <person name="Chen R.W."/>
        </authorList>
    </citation>
    <scope>NUCLEOTIDE SEQUENCE [LARGE SCALE GENOMIC DNA]</scope>
    <source>
        <strain evidence="1 2">SCSIO 52909</strain>
    </source>
</reference>
<organism evidence="1 2">
    <name type="scientific">Rubrobacter tropicus</name>
    <dbReference type="NCBI Taxonomy" id="2653851"/>
    <lineage>
        <taxon>Bacteria</taxon>
        <taxon>Bacillati</taxon>
        <taxon>Actinomycetota</taxon>
        <taxon>Rubrobacteria</taxon>
        <taxon>Rubrobacterales</taxon>
        <taxon>Rubrobacteraceae</taxon>
        <taxon>Rubrobacter</taxon>
    </lineage>
</organism>
<accession>A0A6G8Q4X9</accession>
<dbReference type="InterPro" id="IPR036698">
    <property type="entry name" value="TM1070-like_sf"/>
</dbReference>
<sequence>MSEGARVWIVPDGFIPAESTGSQQSHEAICVLNTSAERARLSVSFYFEDRDPVKDVEVIVPPERTRHIRTDEIDGVEIPRGVPYAVRVESSVPVTVQVSRMDTTQPALSLMTAMAYPVER</sequence>
<evidence type="ECO:0000313" key="1">
    <source>
        <dbReference type="EMBL" id="QIN81510.1"/>
    </source>
</evidence>
<dbReference type="EMBL" id="CP045119">
    <property type="protein sequence ID" value="QIN81510.1"/>
    <property type="molecule type" value="Genomic_DNA"/>
</dbReference>
<dbReference type="Proteomes" id="UP000501452">
    <property type="component" value="Chromosome"/>
</dbReference>
<keyword evidence="2" id="KW-1185">Reference proteome</keyword>
<evidence type="ECO:0000313" key="2">
    <source>
        <dbReference type="Proteomes" id="UP000501452"/>
    </source>
</evidence>
<dbReference type="Gene3D" id="2.60.290.11">
    <property type="entry name" value="TM1070-like"/>
    <property type="match status" value="1"/>
</dbReference>
<dbReference type="SUPFAM" id="SSF89232">
    <property type="entry name" value="Hypothetical protein TM1070"/>
    <property type="match status" value="1"/>
</dbReference>
<proteinExistence type="predicted"/>
<dbReference type="AlphaFoldDB" id="A0A6G8Q4X9"/>
<dbReference type="KEGG" id="rub:GBA63_01870"/>
<gene>
    <name evidence="1" type="ORF">GBA63_01870</name>
</gene>
<name>A0A6G8Q4X9_9ACTN</name>
<dbReference type="RefSeq" id="WP_166172958.1">
    <property type="nucleotide sequence ID" value="NZ_CP045119.1"/>
</dbReference>